<evidence type="ECO:0000313" key="4">
    <source>
        <dbReference type="EMBL" id="OIP42059.1"/>
    </source>
</evidence>
<dbReference type="InterPro" id="IPR002510">
    <property type="entry name" value="Metalloprtase-TldD/E_N"/>
</dbReference>
<dbReference type="GO" id="GO:0006508">
    <property type="term" value="P:proteolysis"/>
    <property type="evidence" value="ECO:0007669"/>
    <property type="project" value="InterPro"/>
</dbReference>
<feature type="domain" description="Metalloprotease TldD/E N-terminal" evidence="2">
    <location>
        <begin position="15"/>
        <end position="83"/>
    </location>
</feature>
<dbReference type="Pfam" id="PF01523">
    <property type="entry name" value="PmbA_TldD_1st"/>
    <property type="match status" value="1"/>
</dbReference>
<dbReference type="GO" id="GO:0008237">
    <property type="term" value="F:metallopeptidase activity"/>
    <property type="evidence" value="ECO:0007669"/>
    <property type="project" value="InterPro"/>
</dbReference>
<dbReference type="Gene3D" id="3.30.2290.10">
    <property type="entry name" value="PmbA/TldD superfamily"/>
    <property type="match status" value="1"/>
</dbReference>
<evidence type="ECO:0008006" key="6">
    <source>
        <dbReference type="Google" id="ProtNLM"/>
    </source>
</evidence>
<dbReference type="InterPro" id="IPR035068">
    <property type="entry name" value="TldD/PmbA_N"/>
</dbReference>
<evidence type="ECO:0000259" key="3">
    <source>
        <dbReference type="Pfam" id="PF19289"/>
    </source>
</evidence>
<dbReference type="PANTHER" id="PTHR43421">
    <property type="entry name" value="METALLOPROTEASE PMBA"/>
    <property type="match status" value="1"/>
</dbReference>
<dbReference type="AlphaFoldDB" id="A0A1J5E370"/>
<organism evidence="4 5">
    <name type="scientific">Candidatus Desantisbacteria bacterium CG2_30_40_21</name>
    <dbReference type="NCBI Taxonomy" id="1817895"/>
    <lineage>
        <taxon>Bacteria</taxon>
        <taxon>Candidatus Desantisiibacteriota</taxon>
    </lineage>
</organism>
<evidence type="ECO:0000259" key="2">
    <source>
        <dbReference type="Pfam" id="PF01523"/>
    </source>
</evidence>
<protein>
    <recommendedName>
        <fullName evidence="6">Peptidase C69</fullName>
    </recommendedName>
</protein>
<dbReference type="EMBL" id="MNYI01000061">
    <property type="protein sequence ID" value="OIP42059.1"/>
    <property type="molecule type" value="Genomic_DNA"/>
</dbReference>
<comment type="caution">
    <text evidence="4">The sequence shown here is derived from an EMBL/GenBank/DDBJ whole genome shotgun (WGS) entry which is preliminary data.</text>
</comment>
<reference evidence="4 5" key="1">
    <citation type="journal article" date="2016" name="Environ. Microbiol.">
        <title>Genomic resolution of a cold subsurface aquifer community provides metabolic insights for novel microbes adapted to high CO concentrations.</title>
        <authorList>
            <person name="Probst A.J."/>
            <person name="Castelle C.J."/>
            <person name="Singh A."/>
            <person name="Brown C.T."/>
            <person name="Anantharaman K."/>
            <person name="Sharon I."/>
            <person name="Hug L.A."/>
            <person name="Burstein D."/>
            <person name="Emerson J.B."/>
            <person name="Thomas B.C."/>
            <person name="Banfield J.F."/>
        </authorList>
    </citation>
    <scope>NUCLEOTIDE SEQUENCE [LARGE SCALE GENOMIC DNA]</scope>
    <source>
        <strain evidence="4">CG2_30_40_21</strain>
    </source>
</reference>
<dbReference type="InterPro" id="IPR047657">
    <property type="entry name" value="PmbA"/>
</dbReference>
<dbReference type="SUPFAM" id="SSF111283">
    <property type="entry name" value="Putative modulator of DNA gyrase, PmbA/TldD"/>
    <property type="match status" value="1"/>
</dbReference>
<sequence length="440" mass="48031">MENILNNCLKHADSAEIIHVQIEGMPVKFESNKLKCIRLKETEGIGLRVIQQGRIGFSSTTARGATSNPDKGEELIAHAIESATFGEKARFAFPSQAGIVVQDIRIFDEETSLLSAEELKNMGEEIINCILEKEPDIQCGLEINRAISTIRCLNSSGMDISYRKSYLGISVDALLVSGQNLIWVFDGEWSGKYSEESIKRIPERLIAALSLTKRDAVIKTGTMPVIFTPHAVSTLLEPLELGINGKMVQKGVSPLGEKMGQMILDCRLSIFDDATIDLALNSCPIDDEGIPTSRLPLIEKGILKNYLFDLQTAGLMNSKSTGNGYRGFDTLPSPHCSNLVIQPGEMSMNEMIKQMKNGLIVQQVIGGGQGNVLAGEFSVNVDLGFKVENGEIVGRIKDTMIAGNSYEILKHMVEIGSEVSYYDNIFTPPLWVDGVSVVGG</sequence>
<dbReference type="Pfam" id="PF19289">
    <property type="entry name" value="PmbA_TldD_3rd"/>
    <property type="match status" value="1"/>
</dbReference>
<dbReference type="PANTHER" id="PTHR43421:SF1">
    <property type="entry name" value="METALLOPROTEASE PMBA"/>
    <property type="match status" value="1"/>
</dbReference>
<name>A0A1J5E370_9BACT</name>
<evidence type="ECO:0000313" key="5">
    <source>
        <dbReference type="Proteomes" id="UP000183085"/>
    </source>
</evidence>
<feature type="domain" description="Metalloprotease TldD/E C-terminal" evidence="3">
    <location>
        <begin position="220"/>
        <end position="439"/>
    </location>
</feature>
<dbReference type="InterPro" id="IPR036059">
    <property type="entry name" value="TldD/PmbA_sf"/>
</dbReference>
<dbReference type="Proteomes" id="UP000183085">
    <property type="component" value="Unassembled WGS sequence"/>
</dbReference>
<gene>
    <name evidence="4" type="ORF">AUJ95_02170</name>
</gene>
<proteinExistence type="inferred from homology"/>
<dbReference type="GO" id="GO:0005829">
    <property type="term" value="C:cytosol"/>
    <property type="evidence" value="ECO:0007669"/>
    <property type="project" value="TreeGrafter"/>
</dbReference>
<comment type="similarity">
    <text evidence="1">Belongs to the peptidase U62 family.</text>
</comment>
<dbReference type="InterPro" id="IPR045569">
    <property type="entry name" value="Metalloprtase-TldD/E_C"/>
</dbReference>
<accession>A0A1J5E370</accession>
<evidence type="ECO:0000256" key="1">
    <source>
        <dbReference type="ARBA" id="ARBA00005836"/>
    </source>
</evidence>